<keyword evidence="2" id="KW-1003">Cell membrane</keyword>
<feature type="transmembrane region" description="Helical" evidence="6">
    <location>
        <begin position="267"/>
        <end position="287"/>
    </location>
</feature>
<evidence type="ECO:0000256" key="4">
    <source>
        <dbReference type="ARBA" id="ARBA00022989"/>
    </source>
</evidence>
<evidence type="ECO:0000256" key="2">
    <source>
        <dbReference type="ARBA" id="ARBA00022475"/>
    </source>
</evidence>
<evidence type="ECO:0000313" key="8">
    <source>
        <dbReference type="EMBL" id="TWT47402.1"/>
    </source>
</evidence>
<feature type="domain" description="Na+/H+ antiporter NhaC-like C-terminal" evidence="7">
    <location>
        <begin position="208"/>
        <end position="473"/>
    </location>
</feature>
<dbReference type="Proteomes" id="UP000318995">
    <property type="component" value="Unassembled WGS sequence"/>
</dbReference>
<dbReference type="AlphaFoldDB" id="A0A5C5WCK4"/>
<reference evidence="8 9" key="1">
    <citation type="submission" date="2019-02" db="EMBL/GenBank/DDBJ databases">
        <title>Deep-cultivation of Planctomycetes and their phenomic and genomic characterization uncovers novel biology.</title>
        <authorList>
            <person name="Wiegand S."/>
            <person name="Jogler M."/>
            <person name="Boedeker C."/>
            <person name="Pinto D."/>
            <person name="Vollmers J."/>
            <person name="Rivas-Marin E."/>
            <person name="Kohn T."/>
            <person name="Peeters S.H."/>
            <person name="Heuer A."/>
            <person name="Rast P."/>
            <person name="Oberbeckmann S."/>
            <person name="Bunk B."/>
            <person name="Jeske O."/>
            <person name="Meyerdierks A."/>
            <person name="Storesund J.E."/>
            <person name="Kallscheuer N."/>
            <person name="Luecker S."/>
            <person name="Lage O.M."/>
            <person name="Pohl T."/>
            <person name="Merkel B.J."/>
            <person name="Hornburger P."/>
            <person name="Mueller R.-W."/>
            <person name="Bruemmer F."/>
            <person name="Labrenz M."/>
            <person name="Spormann A.M."/>
            <person name="Op Den Camp H."/>
            <person name="Overmann J."/>
            <person name="Amann R."/>
            <person name="Jetten M.S.M."/>
            <person name="Mascher T."/>
            <person name="Medema M.H."/>
            <person name="Devos D.P."/>
            <person name="Kaster A.-K."/>
            <person name="Ovreas L."/>
            <person name="Rohde M."/>
            <person name="Galperin M.Y."/>
            <person name="Jogler C."/>
        </authorList>
    </citation>
    <scope>NUCLEOTIDE SEQUENCE [LARGE SCALE GENOMIC DNA]</scope>
    <source>
        <strain evidence="8 9">Pla111</strain>
    </source>
</reference>
<evidence type="ECO:0000256" key="1">
    <source>
        <dbReference type="ARBA" id="ARBA00004651"/>
    </source>
</evidence>
<evidence type="ECO:0000259" key="7">
    <source>
        <dbReference type="Pfam" id="PF03553"/>
    </source>
</evidence>
<dbReference type="PANTHER" id="PTHR43478">
    <property type="entry name" value="NA+/H+ ANTIPORTER-RELATED"/>
    <property type="match status" value="1"/>
</dbReference>
<keyword evidence="9" id="KW-1185">Reference proteome</keyword>
<feature type="transmembrane region" description="Helical" evidence="6">
    <location>
        <begin position="37"/>
        <end position="54"/>
    </location>
</feature>
<comment type="subcellular location">
    <subcellularLocation>
        <location evidence="1">Cell membrane</location>
        <topology evidence="1">Multi-pass membrane protein</topology>
    </subcellularLocation>
</comment>
<keyword evidence="4 6" id="KW-1133">Transmembrane helix</keyword>
<feature type="transmembrane region" description="Helical" evidence="6">
    <location>
        <begin position="163"/>
        <end position="192"/>
    </location>
</feature>
<accession>A0A5C5WCK4</accession>
<feature type="transmembrane region" description="Helical" evidence="6">
    <location>
        <begin position="365"/>
        <end position="390"/>
    </location>
</feature>
<feature type="transmembrane region" description="Helical" evidence="6">
    <location>
        <begin position="124"/>
        <end position="143"/>
    </location>
</feature>
<keyword evidence="3 6" id="KW-0812">Transmembrane</keyword>
<dbReference type="EMBL" id="SJPH01000002">
    <property type="protein sequence ID" value="TWT47402.1"/>
    <property type="molecule type" value="Genomic_DNA"/>
</dbReference>
<proteinExistence type="predicted"/>
<keyword evidence="5 6" id="KW-0472">Membrane</keyword>
<feature type="transmembrane region" description="Helical" evidence="6">
    <location>
        <begin position="204"/>
        <end position="229"/>
    </location>
</feature>
<gene>
    <name evidence="8" type="ORF">Pla111_10160</name>
</gene>
<feature type="transmembrane region" description="Helical" evidence="6">
    <location>
        <begin position="12"/>
        <end position="30"/>
    </location>
</feature>
<evidence type="ECO:0000313" key="9">
    <source>
        <dbReference type="Proteomes" id="UP000318995"/>
    </source>
</evidence>
<evidence type="ECO:0000256" key="6">
    <source>
        <dbReference type="SAM" id="Phobius"/>
    </source>
</evidence>
<feature type="transmembrane region" description="Helical" evidence="6">
    <location>
        <begin position="299"/>
        <end position="319"/>
    </location>
</feature>
<evidence type="ECO:0000256" key="5">
    <source>
        <dbReference type="ARBA" id="ARBA00023136"/>
    </source>
</evidence>
<sequence>MLLAELSPVVEPHLMSLAPGALAFVLAIVTRRTIEPLLAAVALGLLLIGFAAPSEPVPGVIGQLEGALDAFCESLLRVLADDVIRWIILVCGLFGSLIQVQTITGGAEAIGNLLARYVRGPRGVLLSSWLLGVLIFVDDYLNALTVGSTMRRLADRYRVSRAMLAYVVDSTAAPICVLIPASTWALYVSGLLEAERIAAPGEGLSLYISLLGTFVYAWMAALLVLLVAATGWPLLGPMRHEEQAAQSATPAVPTAAGTDGLTNDASWRAILTFILPLVVVLGGVLMLDTSDGNRVLKGVLVGLAIAILLGRVLTGVSFADLGDAALEGFARITPALAIVVISFVLRDVNQLLGLTEYLLATAKPYLNAGLLPAVAFLGLSLVTFTIGSFWGMYAVALPIVIPLAEQTGANVGLSIGAVVSAGAFGSHACFYGDATVLTSTSCEVSNMTHALTQLPYALVAATISFFIYLAWGLLT</sequence>
<dbReference type="Pfam" id="PF03553">
    <property type="entry name" value="Na_H_antiporter"/>
    <property type="match status" value="1"/>
</dbReference>
<dbReference type="GO" id="GO:0005886">
    <property type="term" value="C:plasma membrane"/>
    <property type="evidence" value="ECO:0007669"/>
    <property type="project" value="UniProtKB-SubCell"/>
</dbReference>
<organism evidence="8 9">
    <name type="scientific">Botrimarina hoheduenensis</name>
    <dbReference type="NCBI Taxonomy" id="2528000"/>
    <lineage>
        <taxon>Bacteria</taxon>
        <taxon>Pseudomonadati</taxon>
        <taxon>Planctomycetota</taxon>
        <taxon>Planctomycetia</taxon>
        <taxon>Pirellulales</taxon>
        <taxon>Lacipirellulaceae</taxon>
        <taxon>Botrimarina</taxon>
    </lineage>
</organism>
<evidence type="ECO:0000256" key="3">
    <source>
        <dbReference type="ARBA" id="ARBA00022692"/>
    </source>
</evidence>
<feature type="transmembrane region" description="Helical" evidence="6">
    <location>
        <begin position="325"/>
        <end position="345"/>
    </location>
</feature>
<name>A0A5C5WCK4_9BACT</name>
<feature type="transmembrane region" description="Helical" evidence="6">
    <location>
        <begin position="454"/>
        <end position="474"/>
    </location>
</feature>
<feature type="transmembrane region" description="Helical" evidence="6">
    <location>
        <begin position="83"/>
        <end position="103"/>
    </location>
</feature>
<protein>
    <submittedName>
        <fullName evidence="8">Na+/H+ antiporter family protein</fullName>
    </submittedName>
</protein>
<dbReference type="PANTHER" id="PTHR43478:SF1">
    <property type="entry name" value="NA+_H+ ANTIPORTER NHAC-LIKE C-TERMINAL DOMAIN-CONTAINING PROTEIN"/>
    <property type="match status" value="1"/>
</dbReference>
<dbReference type="InterPro" id="IPR018461">
    <property type="entry name" value="Na/H_Antiport_NhaC-like_C"/>
</dbReference>
<comment type="caution">
    <text evidence="8">The sequence shown here is derived from an EMBL/GenBank/DDBJ whole genome shotgun (WGS) entry which is preliminary data.</text>
</comment>